<dbReference type="PANTHER" id="PTHR34472:SF1">
    <property type="entry name" value="SULFUR CARRIER PROTEIN THIS"/>
    <property type="match status" value="1"/>
</dbReference>
<reference evidence="1 2" key="1">
    <citation type="submission" date="2018-03" db="EMBL/GenBank/DDBJ databases">
        <authorList>
            <person name="Keele B.F."/>
        </authorList>
    </citation>
    <scope>NUCLEOTIDE SEQUENCE [LARGE SCALE GENOMIC DNA]</scope>
    <source>
        <strain evidence="1 2">CECT 8599</strain>
    </source>
</reference>
<name>A0A2R8BDE2_9RHOB</name>
<gene>
    <name evidence="1" type="primary">thiS</name>
    <name evidence="1" type="ORF">ASD8599_01841</name>
</gene>
<dbReference type="Pfam" id="PF02597">
    <property type="entry name" value="ThiS"/>
    <property type="match status" value="1"/>
</dbReference>
<proteinExistence type="predicted"/>
<dbReference type="NCBIfam" id="TIGR01683">
    <property type="entry name" value="thiS"/>
    <property type="match status" value="1"/>
</dbReference>
<dbReference type="Proteomes" id="UP000244880">
    <property type="component" value="Unassembled WGS sequence"/>
</dbReference>
<evidence type="ECO:0000313" key="2">
    <source>
        <dbReference type="Proteomes" id="UP000244880"/>
    </source>
</evidence>
<accession>A0A2R8BDE2</accession>
<keyword evidence="2" id="KW-1185">Reference proteome</keyword>
<protein>
    <submittedName>
        <fullName evidence="1">Sulfur carrier protein ThiS</fullName>
    </submittedName>
</protein>
<evidence type="ECO:0000313" key="1">
    <source>
        <dbReference type="EMBL" id="SPH21098.1"/>
    </source>
</evidence>
<dbReference type="Gene3D" id="3.10.20.30">
    <property type="match status" value="1"/>
</dbReference>
<dbReference type="InterPro" id="IPR016155">
    <property type="entry name" value="Mopterin_synth/thiamin_S_b"/>
</dbReference>
<dbReference type="AlphaFoldDB" id="A0A2R8BDE2"/>
<dbReference type="EMBL" id="OMOR01000001">
    <property type="protein sequence ID" value="SPH21098.1"/>
    <property type="molecule type" value="Genomic_DNA"/>
</dbReference>
<sequence>MKIIVNGETQVTSAATLAALLDALGQGKAKVATSVNEVFVPKQQRTEHSLHDGDRIEIVAPRQGG</sequence>
<dbReference type="PANTHER" id="PTHR34472">
    <property type="entry name" value="SULFUR CARRIER PROTEIN THIS"/>
    <property type="match status" value="1"/>
</dbReference>
<dbReference type="InterPro" id="IPR010035">
    <property type="entry name" value="Thi_S"/>
</dbReference>
<organism evidence="1 2">
    <name type="scientific">Ascidiaceihabitans donghaensis</name>
    <dbReference type="NCBI Taxonomy" id="1510460"/>
    <lineage>
        <taxon>Bacteria</taxon>
        <taxon>Pseudomonadati</taxon>
        <taxon>Pseudomonadota</taxon>
        <taxon>Alphaproteobacteria</taxon>
        <taxon>Rhodobacterales</taxon>
        <taxon>Paracoccaceae</taxon>
        <taxon>Ascidiaceihabitans</taxon>
    </lineage>
</organism>
<dbReference type="SUPFAM" id="SSF54285">
    <property type="entry name" value="MoaD/ThiS"/>
    <property type="match status" value="1"/>
</dbReference>
<dbReference type="OrthoDB" id="197113at2"/>
<dbReference type="InterPro" id="IPR003749">
    <property type="entry name" value="ThiS/MoaD-like"/>
</dbReference>
<dbReference type="InterPro" id="IPR012675">
    <property type="entry name" value="Beta-grasp_dom_sf"/>
</dbReference>
<dbReference type="RefSeq" id="WP_108828220.1">
    <property type="nucleotide sequence ID" value="NZ_OMOR01000001.1"/>
</dbReference>